<organism evidence="3 4">
    <name type="scientific">Stereocaulon virgatum</name>
    <dbReference type="NCBI Taxonomy" id="373712"/>
    <lineage>
        <taxon>Eukaryota</taxon>
        <taxon>Fungi</taxon>
        <taxon>Dikarya</taxon>
        <taxon>Ascomycota</taxon>
        <taxon>Pezizomycotina</taxon>
        <taxon>Lecanoromycetes</taxon>
        <taxon>OSLEUM clade</taxon>
        <taxon>Lecanoromycetidae</taxon>
        <taxon>Lecanorales</taxon>
        <taxon>Lecanorineae</taxon>
        <taxon>Stereocaulaceae</taxon>
        <taxon>Stereocaulon</taxon>
    </lineage>
</organism>
<dbReference type="PANTHER" id="PTHR38794">
    <property type="entry name" value="INTEGRAL MEMBRANE PROTEIN"/>
    <property type="match status" value="1"/>
</dbReference>
<feature type="transmembrane region" description="Helical" evidence="1">
    <location>
        <begin position="132"/>
        <end position="153"/>
    </location>
</feature>
<evidence type="ECO:0000313" key="4">
    <source>
        <dbReference type="Proteomes" id="UP001590950"/>
    </source>
</evidence>
<accession>A0ABR4A291</accession>
<keyword evidence="4" id="KW-1185">Reference proteome</keyword>
<dbReference type="Pfam" id="PF20684">
    <property type="entry name" value="Fung_rhodopsin"/>
    <property type="match status" value="1"/>
</dbReference>
<dbReference type="InterPro" id="IPR049326">
    <property type="entry name" value="Rhodopsin_dom_fungi"/>
</dbReference>
<sequence>MERRAKARPVVTDTHRSPITQVITWLLLATMFLGISFRLLTRFFLLRRFRQDDLLIVVSFVFGVVQSVTLLVPEGNIWGMSLEELAPDTLDRGLKAQYAGQLLYILSLCFAKLSVPASLLTISPVKTHRQAIFILGTFVIAWTIISEFLLAFKCGIPQPWNYMTRACLDRQSLALWIGIFNILTDTGLIILPISIIAPLRMPVNKRLTIGALFSARVTVIAATITQLSYLHSSFRSDFTLSSFPYVICTQVVQALSFTTACIPYLQPFLESLKTGLLWTEDIQRQGQTSTVVSSYTNGTCTGNRRDYLEIQENLVTDGRTGSGTELKTLRDKYEVAGLVRKGRDV</sequence>
<keyword evidence="1" id="KW-0812">Transmembrane</keyword>
<evidence type="ECO:0000313" key="3">
    <source>
        <dbReference type="EMBL" id="KAL2037448.1"/>
    </source>
</evidence>
<name>A0ABR4A291_9LECA</name>
<dbReference type="EMBL" id="JBEFKJ010000040">
    <property type="protein sequence ID" value="KAL2037448.1"/>
    <property type="molecule type" value="Genomic_DNA"/>
</dbReference>
<evidence type="ECO:0000259" key="2">
    <source>
        <dbReference type="Pfam" id="PF20684"/>
    </source>
</evidence>
<feature type="transmembrane region" description="Helical" evidence="1">
    <location>
        <begin position="102"/>
        <end position="120"/>
    </location>
</feature>
<feature type="transmembrane region" description="Helical" evidence="1">
    <location>
        <begin position="22"/>
        <end position="41"/>
    </location>
</feature>
<reference evidence="3 4" key="1">
    <citation type="submission" date="2024-09" db="EMBL/GenBank/DDBJ databases">
        <title>Rethinking Asexuality: The Enigmatic Case of Functional Sexual Genes in Lepraria (Stereocaulaceae).</title>
        <authorList>
            <person name="Doellman M."/>
            <person name="Sun Y."/>
            <person name="Barcenas-Pena A."/>
            <person name="Lumbsch H.T."/>
            <person name="Grewe F."/>
        </authorList>
    </citation>
    <scope>NUCLEOTIDE SEQUENCE [LARGE SCALE GENOMIC DNA]</scope>
    <source>
        <strain evidence="3 4">Mercado 3170</strain>
    </source>
</reference>
<comment type="caution">
    <text evidence="3">The sequence shown here is derived from an EMBL/GenBank/DDBJ whole genome shotgun (WGS) entry which is preliminary data.</text>
</comment>
<keyword evidence="1" id="KW-1133">Transmembrane helix</keyword>
<feature type="transmembrane region" description="Helical" evidence="1">
    <location>
        <begin position="173"/>
        <end position="197"/>
    </location>
</feature>
<protein>
    <recommendedName>
        <fullName evidence="2">Rhodopsin domain-containing protein</fullName>
    </recommendedName>
</protein>
<feature type="domain" description="Rhodopsin" evidence="2">
    <location>
        <begin position="37"/>
        <end position="270"/>
    </location>
</feature>
<proteinExistence type="predicted"/>
<dbReference type="PANTHER" id="PTHR38794:SF1">
    <property type="entry name" value="INTEGRAL MEMBRANE PROTEIN"/>
    <property type="match status" value="1"/>
</dbReference>
<gene>
    <name evidence="3" type="ORF">N7G274_009728</name>
</gene>
<feature type="transmembrane region" description="Helical" evidence="1">
    <location>
        <begin position="53"/>
        <end position="72"/>
    </location>
</feature>
<keyword evidence="1" id="KW-0472">Membrane</keyword>
<evidence type="ECO:0000256" key="1">
    <source>
        <dbReference type="SAM" id="Phobius"/>
    </source>
</evidence>
<dbReference type="Proteomes" id="UP001590950">
    <property type="component" value="Unassembled WGS sequence"/>
</dbReference>